<dbReference type="InterPro" id="IPR050204">
    <property type="entry name" value="AraC_XylS_family_regulators"/>
</dbReference>
<comment type="caution">
    <text evidence="5">The sequence shown here is derived from an EMBL/GenBank/DDBJ whole genome shotgun (WGS) entry which is preliminary data.</text>
</comment>
<dbReference type="Pfam" id="PF20240">
    <property type="entry name" value="DUF6597"/>
    <property type="match status" value="1"/>
</dbReference>
<keyword evidence="1" id="KW-0805">Transcription regulation</keyword>
<reference evidence="5 6" key="1">
    <citation type="journal article" date="2019" name="Int. J. Syst. Evol. Microbiol.">
        <title>The Global Catalogue of Microorganisms (GCM) 10K type strain sequencing project: providing services to taxonomists for standard genome sequencing and annotation.</title>
        <authorList>
            <consortium name="The Broad Institute Genomics Platform"/>
            <consortium name="The Broad Institute Genome Sequencing Center for Infectious Disease"/>
            <person name="Wu L."/>
            <person name="Ma J."/>
        </authorList>
    </citation>
    <scope>NUCLEOTIDE SEQUENCE [LARGE SCALE GENOMIC DNA]</scope>
    <source>
        <strain evidence="5 6">JCM 16014</strain>
    </source>
</reference>
<organism evidence="5 6">
    <name type="scientific">Catenulispora yoronensis</name>
    <dbReference type="NCBI Taxonomy" id="450799"/>
    <lineage>
        <taxon>Bacteria</taxon>
        <taxon>Bacillati</taxon>
        <taxon>Actinomycetota</taxon>
        <taxon>Actinomycetes</taxon>
        <taxon>Catenulisporales</taxon>
        <taxon>Catenulisporaceae</taxon>
        <taxon>Catenulispora</taxon>
    </lineage>
</organism>
<keyword evidence="6" id="KW-1185">Reference proteome</keyword>
<evidence type="ECO:0000256" key="1">
    <source>
        <dbReference type="ARBA" id="ARBA00023015"/>
    </source>
</evidence>
<dbReference type="InterPro" id="IPR018060">
    <property type="entry name" value="HTH_AraC"/>
</dbReference>
<dbReference type="PANTHER" id="PTHR46796">
    <property type="entry name" value="HTH-TYPE TRANSCRIPTIONAL ACTIVATOR RHAS-RELATED"/>
    <property type="match status" value="1"/>
</dbReference>
<keyword evidence="2" id="KW-0238">DNA-binding</keyword>
<dbReference type="EMBL" id="BAAAQN010000046">
    <property type="protein sequence ID" value="GAA2049243.1"/>
    <property type="molecule type" value="Genomic_DNA"/>
</dbReference>
<evidence type="ECO:0000256" key="3">
    <source>
        <dbReference type="ARBA" id="ARBA00023163"/>
    </source>
</evidence>
<dbReference type="InterPro" id="IPR046532">
    <property type="entry name" value="DUF6597"/>
</dbReference>
<gene>
    <name evidence="5" type="ORF">GCM10009839_63930</name>
</gene>
<evidence type="ECO:0000259" key="4">
    <source>
        <dbReference type="PROSITE" id="PS01124"/>
    </source>
</evidence>
<sequence length="301" mass="32612">MRRTSVGPMAASQVGPNAPVVASSEVKPVQDDSRGILYPAAAHTVFQLDRYPATSTVARFVDRYWLSTWNLPPGVRHEQQVLLHPVVNVVFEPHGAVVSGVDTGRFAVEMKGSGRALGVMFRPAAFAPFLDGPLTALTDQDVPLSRVPALADLEPLLVPLVADPAVSGERLAAVVDAALTERIPAERQPCETTTEWAELAVRDRTLTRVEDLALAAGVGMRTLQRAFTEHIGIGPKWFLRRYRIYEAGERVAHQETVDWSVLAADLGYADQAHLTRDFTAAFGLPPAQYAATSAARRTAEG</sequence>
<proteinExistence type="predicted"/>
<evidence type="ECO:0000313" key="6">
    <source>
        <dbReference type="Proteomes" id="UP001500751"/>
    </source>
</evidence>
<feature type="domain" description="HTH araC/xylS-type" evidence="4">
    <location>
        <begin position="191"/>
        <end position="292"/>
    </location>
</feature>
<dbReference type="SMART" id="SM00342">
    <property type="entry name" value="HTH_ARAC"/>
    <property type="match status" value="1"/>
</dbReference>
<evidence type="ECO:0000313" key="5">
    <source>
        <dbReference type="EMBL" id="GAA2049243.1"/>
    </source>
</evidence>
<evidence type="ECO:0000256" key="2">
    <source>
        <dbReference type="ARBA" id="ARBA00023125"/>
    </source>
</evidence>
<dbReference type="Pfam" id="PF12833">
    <property type="entry name" value="HTH_18"/>
    <property type="match status" value="1"/>
</dbReference>
<protein>
    <submittedName>
        <fullName evidence="5">Helix-turn-helix domain-containing protein</fullName>
    </submittedName>
</protein>
<dbReference type="Gene3D" id="1.10.10.60">
    <property type="entry name" value="Homeodomain-like"/>
    <property type="match status" value="1"/>
</dbReference>
<dbReference type="PROSITE" id="PS01124">
    <property type="entry name" value="HTH_ARAC_FAMILY_2"/>
    <property type="match status" value="1"/>
</dbReference>
<dbReference type="Proteomes" id="UP001500751">
    <property type="component" value="Unassembled WGS sequence"/>
</dbReference>
<accession>A0ABN2V260</accession>
<name>A0ABN2V260_9ACTN</name>
<keyword evidence="3" id="KW-0804">Transcription</keyword>